<dbReference type="PROSITE" id="PS50092">
    <property type="entry name" value="TSP1"/>
    <property type="match status" value="1"/>
</dbReference>
<dbReference type="InterPro" id="IPR050439">
    <property type="entry name" value="ADAMTS_ADAMTS-like"/>
</dbReference>
<dbReference type="SMART" id="SM00209">
    <property type="entry name" value="TSP1"/>
    <property type="match status" value="1"/>
</dbReference>
<dbReference type="SUPFAM" id="SSF82895">
    <property type="entry name" value="TSP-1 type 1 repeat"/>
    <property type="match status" value="1"/>
</dbReference>
<dbReference type="PANTHER" id="PTHR13723">
    <property type="entry name" value="ADAMTS A DISINTEGRIN AND METALLOPROTEASE WITH THROMBOSPONDIN MOTIFS PROTEASE"/>
    <property type="match status" value="1"/>
</dbReference>
<evidence type="ECO:0000313" key="4">
    <source>
        <dbReference type="Proteomes" id="UP001164746"/>
    </source>
</evidence>
<dbReference type="Gene3D" id="2.20.100.10">
    <property type="entry name" value="Thrombospondin type-1 (TSP1) repeat"/>
    <property type="match status" value="1"/>
</dbReference>
<reference evidence="3" key="1">
    <citation type="submission" date="2022-11" db="EMBL/GenBank/DDBJ databases">
        <title>Centuries of genome instability and evolution in soft-shell clam transmissible cancer (bioRxiv).</title>
        <authorList>
            <person name="Hart S.F.M."/>
            <person name="Yonemitsu M.A."/>
            <person name="Giersch R.M."/>
            <person name="Beal B.F."/>
            <person name="Arriagada G."/>
            <person name="Davis B.W."/>
            <person name="Ostrander E.A."/>
            <person name="Goff S.P."/>
            <person name="Metzger M.J."/>
        </authorList>
    </citation>
    <scope>NUCLEOTIDE SEQUENCE</scope>
    <source>
        <strain evidence="3">MELC-2E11</strain>
        <tissue evidence="3">Siphon/mantle</tissue>
    </source>
</reference>
<sequence>MVDLLPDLLNCKDKLDNCDEYDGGNLCTDPTFHVWKQTLCSALYWRRMVLLTFDKLMVAGPSGVRGTDVTLRAIPALASTNARAPTLHRRMGYLALEVIVRQACCHSVWPSSKRARRHVNSIKIQIQYEHKSNGAWSSWERWNVCSITCGGGTKSRQRHCNNPPPSPSGQYCDGSSEQTMICNNSPCPVKSKMSSMRQNYFKKCILAKRYKTLRHVHSTCILRGTVHIVNPGQHCPSMHFIIPWNDFIYSFISIAIAVCNQNKNKSSELHRRMTPLPKAYK</sequence>
<evidence type="ECO:0000313" key="3">
    <source>
        <dbReference type="EMBL" id="WAR31207.1"/>
    </source>
</evidence>
<accession>A0ABY7G9W6</accession>
<dbReference type="PANTHER" id="PTHR13723:SF151">
    <property type="entry name" value="A DISINTEGRIN AND METALLOPROTEINASE WITH THROMBOSPONDIN MOTIFS 17"/>
    <property type="match status" value="1"/>
</dbReference>
<dbReference type="InterPro" id="IPR000884">
    <property type="entry name" value="TSP1_rpt"/>
</dbReference>
<dbReference type="InterPro" id="IPR036383">
    <property type="entry name" value="TSP1_rpt_sf"/>
</dbReference>
<evidence type="ECO:0000256" key="1">
    <source>
        <dbReference type="ARBA" id="ARBA00004613"/>
    </source>
</evidence>
<protein>
    <submittedName>
        <fullName evidence="3">HMCN1-like protein</fullName>
    </submittedName>
</protein>
<keyword evidence="2" id="KW-0964">Secreted</keyword>
<organism evidence="3 4">
    <name type="scientific">Mya arenaria</name>
    <name type="common">Soft-shell clam</name>
    <dbReference type="NCBI Taxonomy" id="6604"/>
    <lineage>
        <taxon>Eukaryota</taxon>
        <taxon>Metazoa</taxon>
        <taxon>Spiralia</taxon>
        <taxon>Lophotrochozoa</taxon>
        <taxon>Mollusca</taxon>
        <taxon>Bivalvia</taxon>
        <taxon>Autobranchia</taxon>
        <taxon>Heteroconchia</taxon>
        <taxon>Euheterodonta</taxon>
        <taxon>Imparidentia</taxon>
        <taxon>Neoheterodontei</taxon>
        <taxon>Myida</taxon>
        <taxon>Myoidea</taxon>
        <taxon>Myidae</taxon>
        <taxon>Mya</taxon>
    </lineage>
</organism>
<dbReference type="PRINTS" id="PR01705">
    <property type="entry name" value="TSP1REPEAT"/>
</dbReference>
<dbReference type="Pfam" id="PF00090">
    <property type="entry name" value="TSP_1"/>
    <property type="match status" value="1"/>
</dbReference>
<gene>
    <name evidence="3" type="ORF">MAR_033749</name>
</gene>
<name>A0ABY7G9W6_MYAAR</name>
<dbReference type="EMBL" id="CP111028">
    <property type="protein sequence ID" value="WAR31207.1"/>
    <property type="molecule type" value="Genomic_DNA"/>
</dbReference>
<dbReference type="Proteomes" id="UP001164746">
    <property type="component" value="Chromosome 17"/>
</dbReference>
<proteinExistence type="predicted"/>
<evidence type="ECO:0000256" key="2">
    <source>
        <dbReference type="ARBA" id="ARBA00022525"/>
    </source>
</evidence>
<comment type="subcellular location">
    <subcellularLocation>
        <location evidence="1">Secreted</location>
    </subcellularLocation>
</comment>
<feature type="non-terminal residue" evidence="3">
    <location>
        <position position="281"/>
    </location>
</feature>
<keyword evidence="4" id="KW-1185">Reference proteome</keyword>